<name>A0AAU4K4J6_9NOCA</name>
<dbReference type="EMBL" id="CP108021">
    <property type="protein sequence ID" value="WUM20954.1"/>
    <property type="molecule type" value="Genomic_DNA"/>
</dbReference>
<evidence type="ECO:0000313" key="1">
    <source>
        <dbReference type="EMBL" id="WUM20954.1"/>
    </source>
</evidence>
<dbReference type="RefSeq" id="WP_328858146.1">
    <property type="nucleotide sequence ID" value="NZ_CP108021.1"/>
</dbReference>
<protein>
    <submittedName>
        <fullName evidence="1">Uncharacterized protein</fullName>
    </submittedName>
</protein>
<sequence>MTALATPIEMLDGITDDTVCGDVIRTWMQWEDITDAGGRVAVSVVSWHTCLTGPATNVVAHLDLAIPGEPVIETCVEGRNNLWGLAGLLNADLHAAMIEAWDRALASYPHTPA</sequence>
<organism evidence="1 2">
    <name type="scientific">Williamsia herbipolensis</name>
    <dbReference type="NCBI Taxonomy" id="1603258"/>
    <lineage>
        <taxon>Bacteria</taxon>
        <taxon>Bacillati</taxon>
        <taxon>Actinomycetota</taxon>
        <taxon>Actinomycetes</taxon>
        <taxon>Mycobacteriales</taxon>
        <taxon>Nocardiaceae</taxon>
        <taxon>Williamsia</taxon>
    </lineage>
</organism>
<proteinExistence type="predicted"/>
<dbReference type="Proteomes" id="UP001432128">
    <property type="component" value="Chromosome"/>
</dbReference>
<evidence type="ECO:0000313" key="2">
    <source>
        <dbReference type="Proteomes" id="UP001432128"/>
    </source>
</evidence>
<gene>
    <name evidence="1" type="ORF">OG579_03800</name>
</gene>
<dbReference type="AlphaFoldDB" id="A0AAU4K4J6"/>
<accession>A0AAU4K4J6</accession>
<dbReference type="KEGG" id="whr:OG579_03800"/>
<reference evidence="1 2" key="1">
    <citation type="submission" date="2022-10" db="EMBL/GenBank/DDBJ databases">
        <title>The complete genomes of actinobacterial strains from the NBC collection.</title>
        <authorList>
            <person name="Joergensen T.S."/>
            <person name="Alvarez Arevalo M."/>
            <person name="Sterndorff E.B."/>
            <person name="Faurdal D."/>
            <person name="Vuksanovic O."/>
            <person name="Mourched A.-S."/>
            <person name="Charusanti P."/>
            <person name="Shaw S."/>
            <person name="Blin K."/>
            <person name="Weber T."/>
        </authorList>
    </citation>
    <scope>NUCLEOTIDE SEQUENCE [LARGE SCALE GENOMIC DNA]</scope>
    <source>
        <strain evidence="1 2">NBC_00319</strain>
    </source>
</reference>
<keyword evidence="2" id="KW-1185">Reference proteome</keyword>